<organism evidence="1 2">
    <name type="scientific">Anaerococcus nagyae</name>
    <dbReference type="NCBI Taxonomy" id="1755241"/>
    <lineage>
        <taxon>Bacteria</taxon>
        <taxon>Bacillati</taxon>
        <taxon>Bacillota</taxon>
        <taxon>Tissierellia</taxon>
        <taxon>Tissierellales</taxon>
        <taxon>Peptoniphilaceae</taxon>
        <taxon>Anaerococcus</taxon>
    </lineage>
</organism>
<proteinExistence type="predicted"/>
<gene>
    <name evidence="1" type="ORF">DXA39_04900</name>
</gene>
<dbReference type="Proteomes" id="UP000261011">
    <property type="component" value="Unassembled WGS sequence"/>
</dbReference>
<evidence type="ECO:0000313" key="2">
    <source>
        <dbReference type="Proteomes" id="UP000261011"/>
    </source>
</evidence>
<name>A0A3E2TIP3_9FIRM</name>
<dbReference type="EMBL" id="QVEU01000003">
    <property type="protein sequence ID" value="RGB76509.1"/>
    <property type="molecule type" value="Genomic_DNA"/>
</dbReference>
<keyword evidence="2" id="KW-1185">Reference proteome</keyword>
<dbReference type="OrthoDB" id="1953676at2"/>
<reference evidence="1 2" key="1">
    <citation type="submission" date="2018-08" db="EMBL/GenBank/DDBJ databases">
        <title>A genome reference for cultivated species of the human gut microbiota.</title>
        <authorList>
            <person name="Zou Y."/>
            <person name="Xue W."/>
            <person name="Luo G."/>
        </authorList>
    </citation>
    <scope>NUCLEOTIDE SEQUENCE [LARGE SCALE GENOMIC DNA]</scope>
    <source>
        <strain evidence="1 2">OF01-3</strain>
    </source>
</reference>
<protein>
    <submittedName>
        <fullName evidence="1">Uncharacterized protein</fullName>
    </submittedName>
</protein>
<accession>A0A3E2TIP3</accession>
<evidence type="ECO:0000313" key="1">
    <source>
        <dbReference type="EMBL" id="RGB76509.1"/>
    </source>
</evidence>
<dbReference type="RefSeq" id="WP_117521557.1">
    <property type="nucleotide sequence ID" value="NZ_AP031484.1"/>
</dbReference>
<comment type="caution">
    <text evidence="1">The sequence shown here is derived from an EMBL/GenBank/DDBJ whole genome shotgun (WGS) entry which is preliminary data.</text>
</comment>
<dbReference type="AlphaFoldDB" id="A0A3E2TIP3"/>
<sequence>MLYYVAGQSGAGKSQYLVEEANKEKEKDISNIVYITTDEERNRILDHNVRVINAKSYDINCKCSFRGFLAGILARDYDIGKVYVDGIYELVDINKDNIEKLSEKLSELSEYAKADIYVGLDWSKEDIPETIKAEVIQANL</sequence>